<feature type="transmembrane region" description="Helical" evidence="1">
    <location>
        <begin position="186"/>
        <end position="207"/>
    </location>
</feature>
<feature type="transmembrane region" description="Helical" evidence="1">
    <location>
        <begin position="91"/>
        <end position="113"/>
    </location>
</feature>
<keyword evidence="3" id="KW-1185">Reference proteome</keyword>
<protein>
    <recommendedName>
        <fullName evidence="4">Transmembrane protein</fullName>
    </recommendedName>
</protein>
<organism evidence="2 3">
    <name type="scientific">Sutterella parvirubra YIT 11816</name>
    <dbReference type="NCBI Taxonomy" id="762967"/>
    <lineage>
        <taxon>Bacteria</taxon>
        <taxon>Pseudomonadati</taxon>
        <taxon>Pseudomonadota</taxon>
        <taxon>Betaproteobacteria</taxon>
        <taxon>Burkholderiales</taxon>
        <taxon>Sutterellaceae</taxon>
        <taxon>Sutterella</taxon>
    </lineage>
</organism>
<keyword evidence="1" id="KW-1133">Transmembrane helix</keyword>
<feature type="transmembrane region" description="Helical" evidence="1">
    <location>
        <begin position="51"/>
        <end position="70"/>
    </location>
</feature>
<proteinExistence type="predicted"/>
<dbReference type="NCBIfam" id="NF041043">
    <property type="entry name" value="BPSS1780_fam"/>
    <property type="match status" value="1"/>
</dbReference>
<keyword evidence="1" id="KW-0472">Membrane</keyword>
<dbReference type="OrthoDB" id="5298483at2"/>
<evidence type="ECO:0000313" key="2">
    <source>
        <dbReference type="EMBL" id="EHY30308.1"/>
    </source>
</evidence>
<sequence>MNNAAGILCFKRAILALRLQPLTLVGTSVFAALLTITFSGIPLAGTVLASLWMPFSAVLTGIATRDALAGRSPSYAPLLSAVKDHRDRKELLTAGIVYTILTELLTFVFTWLAREDIANWKLTEDGLGLDTASIAGNIPWEAILVTGALYVPVLMMTAFSPLLIVLGRQSAGKSFFYSFFGTLRNFGTVLLAVLVFVVLFGGSFALLEVALLSVGLEGFFLFVSPLLMAVILTVANALVWTLYEAVLSREPFC</sequence>
<feature type="transmembrane region" description="Helical" evidence="1">
    <location>
        <begin position="142"/>
        <end position="166"/>
    </location>
</feature>
<feature type="transmembrane region" description="Helical" evidence="1">
    <location>
        <begin position="219"/>
        <end position="243"/>
    </location>
</feature>
<evidence type="ECO:0000313" key="3">
    <source>
        <dbReference type="Proteomes" id="UP000004956"/>
    </source>
</evidence>
<accession>H3KHU8</accession>
<evidence type="ECO:0000256" key="1">
    <source>
        <dbReference type="SAM" id="Phobius"/>
    </source>
</evidence>
<feature type="transmembrane region" description="Helical" evidence="1">
    <location>
        <begin position="21"/>
        <end position="45"/>
    </location>
</feature>
<name>H3KHU8_9BURK</name>
<keyword evidence="1" id="KW-0812">Transmembrane</keyword>
<comment type="caution">
    <text evidence="2">The sequence shown here is derived from an EMBL/GenBank/DDBJ whole genome shotgun (WGS) entry which is preliminary data.</text>
</comment>
<dbReference type="RefSeq" id="WP_008543712.1">
    <property type="nucleotide sequence ID" value="NZ_JH605013.1"/>
</dbReference>
<gene>
    <name evidence="2" type="ORF">HMPREF9440_02344</name>
</gene>
<reference evidence="2 3" key="1">
    <citation type="submission" date="2011-11" db="EMBL/GenBank/DDBJ databases">
        <authorList>
            <person name="Weinstock G."/>
            <person name="Sodergren E."/>
            <person name="Clifton S."/>
            <person name="Fulton L."/>
            <person name="Fulton B."/>
            <person name="Courtney L."/>
            <person name="Fronick C."/>
            <person name="Harrison M."/>
            <person name="Strong C."/>
            <person name="Farmer C."/>
            <person name="Delahaunty K."/>
            <person name="Markovic C."/>
            <person name="Hall O."/>
            <person name="Minx P."/>
            <person name="Tomlinson C."/>
            <person name="Mitreva M."/>
            <person name="Hou S."/>
            <person name="Chen J."/>
            <person name="Wollam A."/>
            <person name="Pepin K.H."/>
            <person name="Johnson M."/>
            <person name="Bhonagiri V."/>
            <person name="Zhang X."/>
            <person name="Suruliraj S."/>
            <person name="Warren W."/>
            <person name="Chinwalla A."/>
            <person name="Mardis E.R."/>
            <person name="Wilson R.K."/>
        </authorList>
    </citation>
    <scope>NUCLEOTIDE SEQUENCE [LARGE SCALE GENOMIC DNA]</scope>
    <source>
        <strain evidence="2 3">YIT 11816</strain>
    </source>
</reference>
<dbReference type="EMBL" id="AFBQ01000356">
    <property type="protein sequence ID" value="EHY30308.1"/>
    <property type="molecule type" value="Genomic_DNA"/>
</dbReference>
<dbReference type="InterPro" id="IPR047798">
    <property type="entry name" value="BPSS1780-like"/>
</dbReference>
<dbReference type="Proteomes" id="UP000004956">
    <property type="component" value="Unassembled WGS sequence"/>
</dbReference>
<dbReference type="HOGENOM" id="CLU_1098061_0_0_4"/>
<dbReference type="PATRIC" id="fig|762967.3.peg.1850"/>
<dbReference type="AlphaFoldDB" id="H3KHU8"/>
<evidence type="ECO:0008006" key="4">
    <source>
        <dbReference type="Google" id="ProtNLM"/>
    </source>
</evidence>